<dbReference type="HOGENOM" id="CLU_663435_0_0_9"/>
<dbReference type="STRING" id="1216932.CM240_0776"/>
<dbReference type="Pfam" id="PF04230">
    <property type="entry name" value="PS_pyruv_trans"/>
    <property type="match status" value="1"/>
</dbReference>
<dbReference type="PATRIC" id="fig|1216932.3.peg.762"/>
<sequence length="418" mass="48627">MKVLINRVYNTYNIGSAMMAINLIYYMYNNEKEIEFYTDIDDEDNLRRLRLSCCTDKIYMNNIKLSSKTIAEKVIDKLMNITIRKFDEGKINFLYSRRLKKYAKAIEEQYTKVIILGGDDLSSEYPLRGIMHQIKMIDSLSDNIKVILFGHTLGPFEGKKAAYIHKVLEKCMICPRDIVTYDYLKERLRKGNIELTADLAFLDLPNPGEKYRNNKFIKGDCDYITLIPSGLYKYYTNDRNRYLEVWSNIVKSILNNKELRKYKIIFMSHVTKPDSVSDILIIDDLIEKLNSQLSEELKKRIVRICYSEMLPYEARDILGGGYFTLTGRMHGAVSTFQMGKPAISIAYSNKYKGVIGGLGFNDLIIDGKGEKLWRGNEIVDEVDKIIEKIILNYDIYLENINISVEKCKKRILYCIKKI</sequence>
<evidence type="ECO:0000313" key="2">
    <source>
        <dbReference type="EMBL" id="CDM67941.1"/>
    </source>
</evidence>
<accession>W6RTL7</accession>
<dbReference type="OrthoDB" id="1551438at2"/>
<dbReference type="eggNOG" id="COG2327">
    <property type="taxonomic scope" value="Bacteria"/>
</dbReference>
<dbReference type="KEGG" id="clt:CM240_0776"/>
<reference evidence="2 3" key="1">
    <citation type="submission" date="2013-11" db="EMBL/GenBank/DDBJ databases">
        <title>Complete genome sequence of Clostridum sp. M2/40.</title>
        <authorList>
            <person name="Wibberg D."/>
            <person name="Puehler A."/>
            <person name="Schlueter A."/>
        </authorList>
    </citation>
    <scope>NUCLEOTIDE SEQUENCE [LARGE SCALE GENOMIC DNA]</scope>
    <source>
        <strain evidence="3">M2/40</strain>
    </source>
</reference>
<feature type="domain" description="Polysaccharide pyruvyl transferase" evidence="1">
    <location>
        <begin position="13"/>
        <end position="349"/>
    </location>
</feature>
<gene>
    <name evidence="2" type="ORF">CM240_0776</name>
</gene>
<evidence type="ECO:0000259" key="1">
    <source>
        <dbReference type="Pfam" id="PF04230"/>
    </source>
</evidence>
<proteinExistence type="predicted"/>
<protein>
    <recommendedName>
        <fullName evidence="1">Polysaccharide pyruvyl transferase domain-containing protein</fullName>
    </recommendedName>
</protein>
<name>W6RTL7_9CLOT</name>
<dbReference type="InterPro" id="IPR007345">
    <property type="entry name" value="Polysacch_pyruvyl_Trfase"/>
</dbReference>
<dbReference type="AlphaFoldDB" id="W6RTL7"/>
<keyword evidence="3" id="KW-1185">Reference proteome</keyword>
<dbReference type="EMBL" id="HG917868">
    <property type="protein sequence ID" value="CDM67941.1"/>
    <property type="molecule type" value="Genomic_DNA"/>
</dbReference>
<evidence type="ECO:0000313" key="3">
    <source>
        <dbReference type="Proteomes" id="UP000019426"/>
    </source>
</evidence>
<organism evidence="2 3">
    <name type="scientific">Clostridium bornimense</name>
    <dbReference type="NCBI Taxonomy" id="1216932"/>
    <lineage>
        <taxon>Bacteria</taxon>
        <taxon>Bacillati</taxon>
        <taxon>Bacillota</taxon>
        <taxon>Clostridia</taxon>
        <taxon>Eubacteriales</taxon>
        <taxon>Clostridiaceae</taxon>
        <taxon>Clostridium</taxon>
    </lineage>
</organism>
<dbReference type="PANTHER" id="PTHR36836:SF1">
    <property type="entry name" value="COLANIC ACID BIOSYNTHESIS PROTEIN WCAK"/>
    <property type="match status" value="1"/>
</dbReference>
<dbReference type="RefSeq" id="WP_044036620.1">
    <property type="nucleotide sequence ID" value="NZ_HG917868.1"/>
</dbReference>
<dbReference type="PANTHER" id="PTHR36836">
    <property type="entry name" value="COLANIC ACID BIOSYNTHESIS PROTEIN WCAK"/>
    <property type="match status" value="1"/>
</dbReference>
<dbReference type="Proteomes" id="UP000019426">
    <property type="component" value="Chromosome M2/40_rep1"/>
</dbReference>